<keyword evidence="1" id="KW-0472">Membrane</keyword>
<keyword evidence="4" id="KW-1185">Reference proteome</keyword>
<gene>
    <name evidence="2" type="ORF">M6B38_105630</name>
    <name evidence="3" type="ORF">M6B38_332755</name>
</gene>
<evidence type="ECO:0000313" key="4">
    <source>
        <dbReference type="Proteomes" id="UP001140949"/>
    </source>
</evidence>
<proteinExistence type="predicted"/>
<comment type="caution">
    <text evidence="3">The sequence shown here is derived from an EMBL/GenBank/DDBJ whole genome shotgun (WGS) entry which is preliminary data.</text>
</comment>
<evidence type="ECO:0000313" key="3">
    <source>
        <dbReference type="EMBL" id="KAJ6834859.1"/>
    </source>
</evidence>
<evidence type="ECO:0000313" key="2">
    <source>
        <dbReference type="EMBL" id="KAJ6806797.1"/>
    </source>
</evidence>
<dbReference type="EMBL" id="JANAVB010034417">
    <property type="protein sequence ID" value="KAJ6806797.1"/>
    <property type="molecule type" value="Genomic_DNA"/>
</dbReference>
<reference evidence="3" key="1">
    <citation type="journal article" date="2023" name="GigaByte">
        <title>Genome assembly of the bearded iris, Iris pallida Lam.</title>
        <authorList>
            <person name="Bruccoleri R.E."/>
            <person name="Oakeley E.J."/>
            <person name="Faust A.M.E."/>
            <person name="Altorfer M."/>
            <person name="Dessus-Babus S."/>
            <person name="Burckhardt D."/>
            <person name="Oertli M."/>
            <person name="Naumann U."/>
            <person name="Petersen F."/>
            <person name="Wong J."/>
        </authorList>
    </citation>
    <scope>NUCLEOTIDE SEQUENCE</scope>
    <source>
        <strain evidence="3">GSM-AAB239-AS_SAM_17_03QT</strain>
    </source>
</reference>
<protein>
    <submittedName>
        <fullName evidence="3">Pollen-specific leucine-rich repeat extensin-like protein 4</fullName>
    </submittedName>
</protein>
<feature type="transmembrane region" description="Helical" evidence="1">
    <location>
        <begin position="14"/>
        <end position="33"/>
    </location>
</feature>
<reference evidence="3" key="2">
    <citation type="submission" date="2023-04" db="EMBL/GenBank/DDBJ databases">
        <authorList>
            <person name="Bruccoleri R.E."/>
            <person name="Oakeley E.J."/>
            <person name="Faust A.-M."/>
            <person name="Dessus-Babus S."/>
            <person name="Altorfer M."/>
            <person name="Burckhardt D."/>
            <person name="Oertli M."/>
            <person name="Naumann U."/>
            <person name="Petersen F."/>
            <person name="Wong J."/>
        </authorList>
    </citation>
    <scope>NUCLEOTIDE SEQUENCE</scope>
    <source>
        <strain evidence="3">GSM-AAB239-AS_SAM_17_03QT</strain>
        <tissue evidence="3">Leaf</tissue>
    </source>
</reference>
<organism evidence="3 4">
    <name type="scientific">Iris pallida</name>
    <name type="common">Sweet iris</name>
    <dbReference type="NCBI Taxonomy" id="29817"/>
    <lineage>
        <taxon>Eukaryota</taxon>
        <taxon>Viridiplantae</taxon>
        <taxon>Streptophyta</taxon>
        <taxon>Embryophyta</taxon>
        <taxon>Tracheophyta</taxon>
        <taxon>Spermatophyta</taxon>
        <taxon>Magnoliopsida</taxon>
        <taxon>Liliopsida</taxon>
        <taxon>Asparagales</taxon>
        <taxon>Iridaceae</taxon>
        <taxon>Iridoideae</taxon>
        <taxon>Irideae</taxon>
        <taxon>Iris</taxon>
    </lineage>
</organism>
<keyword evidence="1" id="KW-1133">Transmembrane helix</keyword>
<accession>A0AAX6H1F9</accession>
<dbReference type="AlphaFoldDB" id="A0AAX6H1F9"/>
<dbReference type="EMBL" id="JANAVB010013806">
    <property type="protein sequence ID" value="KAJ6834859.1"/>
    <property type="molecule type" value="Genomic_DNA"/>
</dbReference>
<name>A0AAX6H1F9_IRIPA</name>
<sequence>MFCFNSVHWETKGWVYSEWWGLMTFNVLVYLIGMKVY</sequence>
<dbReference type="Proteomes" id="UP001140949">
    <property type="component" value="Unassembled WGS sequence"/>
</dbReference>
<evidence type="ECO:0000256" key="1">
    <source>
        <dbReference type="SAM" id="Phobius"/>
    </source>
</evidence>
<keyword evidence="1" id="KW-0812">Transmembrane</keyword>